<accession>A0A6N0NXE4</accession>
<dbReference type="Proteomes" id="UP000509301">
    <property type="component" value="Chromosome"/>
</dbReference>
<name>A0A6N0NXE4_9CREN</name>
<dbReference type="Gene3D" id="3.60.20.40">
    <property type="match status" value="1"/>
</dbReference>
<dbReference type="InterPro" id="IPR052896">
    <property type="entry name" value="GGT-like_enzyme"/>
</dbReference>
<keyword evidence="1" id="KW-0808">Transferase</keyword>
<dbReference type="EMBL" id="CP049074">
    <property type="protein sequence ID" value="QKR00048.1"/>
    <property type="molecule type" value="Genomic_DNA"/>
</dbReference>
<evidence type="ECO:0000313" key="1">
    <source>
        <dbReference type="EMBL" id="QKR00048.1"/>
    </source>
</evidence>
<dbReference type="InterPro" id="IPR043137">
    <property type="entry name" value="GGT_ssub_C"/>
</dbReference>
<dbReference type="OrthoDB" id="183046at2157"/>
<dbReference type="RefSeq" id="WP_174630653.1">
    <property type="nucleotide sequence ID" value="NZ_CP049074.1"/>
</dbReference>
<keyword evidence="2" id="KW-1185">Reference proteome</keyword>
<dbReference type="PANTHER" id="PTHR43881:SF1">
    <property type="entry name" value="GAMMA-GLUTAMYLTRANSPEPTIDASE (AFU_ORTHOLOGUE AFUA_4G13580)"/>
    <property type="match status" value="1"/>
</dbReference>
<dbReference type="InterPro" id="IPR029055">
    <property type="entry name" value="Ntn_hydrolases_N"/>
</dbReference>
<gene>
    <name evidence="1" type="ORF">GWK48_06375</name>
</gene>
<organism evidence="1 2">
    <name type="scientific">Metallosphaera tengchongensis</name>
    <dbReference type="NCBI Taxonomy" id="1532350"/>
    <lineage>
        <taxon>Archaea</taxon>
        <taxon>Thermoproteota</taxon>
        <taxon>Thermoprotei</taxon>
        <taxon>Sulfolobales</taxon>
        <taxon>Sulfolobaceae</taxon>
        <taxon>Metallosphaera</taxon>
    </lineage>
</organism>
<dbReference type="GeneID" id="55641559"/>
<protein>
    <submittedName>
        <fullName evidence="1">Gamma-glutamyltransferase family protein</fullName>
    </submittedName>
</protein>
<dbReference type="KEGG" id="mten:GWK48_06375"/>
<dbReference type="AlphaFoldDB" id="A0A6N0NXE4"/>
<dbReference type="Gene3D" id="1.10.246.230">
    <property type="match status" value="1"/>
</dbReference>
<sequence>MPTTVGKKVVASQNYLASYIGAKVLEMGGNAFDASVAISATLSVVLPYTSGLGGDGLLLARTPEGLVAFNSTGWAPKNLRIDKIEPRGPNSVVIPGLVELWRMMQEYTTMDLSKLLEPAIKLAVNGFYVGRGLHHAIVDSPRLSQDWLEIYGNKRFGDIIKLKKLGEVLKKVSKDPRSFYEGDLAEEIVAELKTRGVPVEVEDFSEFKGESVNLVKSTYRDYQVYEFPPNTQGLTTLQILKMVEMTEINKLPYNDVRRVNEHVRIASLAYEDRDTYIADPRFHEVPKFLLDKSYLQRRMLEGGIEPKVRGDGDTTFFVVADEENQVGMIQSLFQPFGSGIVAREIVFNNRGDNFTEGINKPEGRKRPLHTLSVLYAEGKGEELIIGCAGGDLRPQIHSEVFEYYVDYTMELDEAVNAPRFMFTGNKVIAESRLGVPSTKLEPYSPQVGIVQALKTHKGRHIAVADPRSEGMALPV</sequence>
<evidence type="ECO:0000313" key="2">
    <source>
        <dbReference type="Proteomes" id="UP000509301"/>
    </source>
</evidence>
<dbReference type="PANTHER" id="PTHR43881">
    <property type="entry name" value="GAMMA-GLUTAMYLTRANSPEPTIDASE (AFU_ORTHOLOGUE AFUA_4G13580)"/>
    <property type="match status" value="1"/>
</dbReference>
<dbReference type="SUPFAM" id="SSF56235">
    <property type="entry name" value="N-terminal nucleophile aminohydrolases (Ntn hydrolases)"/>
    <property type="match status" value="1"/>
</dbReference>
<reference evidence="1 2" key="1">
    <citation type="submission" date="2020-02" db="EMBL/GenBank/DDBJ databases">
        <title>Comparative genome analysis reveals the metabolism and evolution of the thermophilic archaeal genus Metallosphaera.</title>
        <authorList>
            <person name="Jiang C."/>
        </authorList>
    </citation>
    <scope>NUCLEOTIDE SEQUENCE [LARGE SCALE GENOMIC DNA]</scope>
    <source>
        <strain evidence="1 2">Ric-A</strain>
    </source>
</reference>
<dbReference type="GO" id="GO:0016740">
    <property type="term" value="F:transferase activity"/>
    <property type="evidence" value="ECO:0007669"/>
    <property type="project" value="UniProtKB-KW"/>
</dbReference>
<dbReference type="Pfam" id="PF01019">
    <property type="entry name" value="G_glu_transpept"/>
    <property type="match status" value="1"/>
</dbReference>
<proteinExistence type="predicted"/>
<dbReference type="PRINTS" id="PR01210">
    <property type="entry name" value="GGTRANSPTASE"/>
</dbReference>